<dbReference type="AlphaFoldDB" id="A0A0G0I155"/>
<proteinExistence type="predicted"/>
<evidence type="ECO:0000313" key="1">
    <source>
        <dbReference type="EMBL" id="KKQ44625.1"/>
    </source>
</evidence>
<name>A0A0G0I155_9BACT</name>
<dbReference type="Proteomes" id="UP000034603">
    <property type="component" value="Unassembled WGS sequence"/>
</dbReference>
<sequence>MVRKCVFLFIAVSVFLLTYGHFVRPSNAQEETAGTTAPQRQTKINYDKSYQDYVLKVQEYKKAHELYVTAKAQYLRIKTQKSESTLMDAGMTVLKVRDEVIIYYLDTLMNRLKDTDGATDASIKMLQTKADEEVKWYETHILSLPTSSSLTDLTEDSTEAQSRKKDNTDKLIYEILLNISYAVTEDYSTRFSDLLGAFTQKFDIIRADTREGFAFDAKKVALIDKYIDEMEIIIERSNDKRETTYVEIAKVKYKTVAEYNSLLKSLIEATQYQKDATFELIETIGEVKTDEVK</sequence>
<reference evidence="1 2" key="1">
    <citation type="journal article" date="2015" name="Nature">
        <title>rRNA introns, odd ribosomes, and small enigmatic genomes across a large radiation of phyla.</title>
        <authorList>
            <person name="Brown C.T."/>
            <person name="Hug L.A."/>
            <person name="Thomas B.C."/>
            <person name="Sharon I."/>
            <person name="Castelle C.J."/>
            <person name="Singh A."/>
            <person name="Wilkins M.J."/>
            <person name="Williams K.H."/>
            <person name="Banfield J.F."/>
        </authorList>
    </citation>
    <scope>NUCLEOTIDE SEQUENCE [LARGE SCALE GENOMIC DNA]</scope>
</reference>
<comment type="caution">
    <text evidence="1">The sequence shown here is derived from an EMBL/GenBank/DDBJ whole genome shotgun (WGS) entry which is preliminary data.</text>
</comment>
<dbReference type="EMBL" id="LBTR01000023">
    <property type="protein sequence ID" value="KKQ44625.1"/>
    <property type="molecule type" value="Genomic_DNA"/>
</dbReference>
<evidence type="ECO:0000313" key="2">
    <source>
        <dbReference type="Proteomes" id="UP000034603"/>
    </source>
</evidence>
<accession>A0A0G0I155</accession>
<gene>
    <name evidence="1" type="ORF">US62_C0023G0011</name>
</gene>
<protein>
    <submittedName>
        <fullName evidence="1">Uncharacterized protein</fullName>
    </submittedName>
</protein>
<organism evidence="1 2">
    <name type="scientific">Candidatus Woesebacteria bacterium GW2011_GWA1_37_8</name>
    <dbReference type="NCBI Taxonomy" id="1618546"/>
    <lineage>
        <taxon>Bacteria</taxon>
        <taxon>Candidatus Woeseibacteriota</taxon>
    </lineage>
</organism>